<dbReference type="Proteomes" id="UP000307440">
    <property type="component" value="Unassembled WGS sequence"/>
</dbReference>
<dbReference type="AlphaFoldDB" id="A0A5C3KBF4"/>
<feature type="region of interest" description="Disordered" evidence="1">
    <location>
        <begin position="148"/>
        <end position="172"/>
    </location>
</feature>
<evidence type="ECO:0000256" key="1">
    <source>
        <dbReference type="SAM" id="MobiDB-lite"/>
    </source>
</evidence>
<reference evidence="2 3" key="1">
    <citation type="journal article" date="2019" name="Nat. Ecol. Evol.">
        <title>Megaphylogeny resolves global patterns of mushroom evolution.</title>
        <authorList>
            <person name="Varga T."/>
            <person name="Krizsan K."/>
            <person name="Foldi C."/>
            <person name="Dima B."/>
            <person name="Sanchez-Garcia M."/>
            <person name="Sanchez-Ramirez S."/>
            <person name="Szollosi G.J."/>
            <person name="Szarkandi J.G."/>
            <person name="Papp V."/>
            <person name="Albert L."/>
            <person name="Andreopoulos W."/>
            <person name="Angelini C."/>
            <person name="Antonin V."/>
            <person name="Barry K.W."/>
            <person name="Bougher N.L."/>
            <person name="Buchanan P."/>
            <person name="Buyck B."/>
            <person name="Bense V."/>
            <person name="Catcheside P."/>
            <person name="Chovatia M."/>
            <person name="Cooper J."/>
            <person name="Damon W."/>
            <person name="Desjardin D."/>
            <person name="Finy P."/>
            <person name="Geml J."/>
            <person name="Haridas S."/>
            <person name="Hughes K."/>
            <person name="Justo A."/>
            <person name="Karasinski D."/>
            <person name="Kautmanova I."/>
            <person name="Kiss B."/>
            <person name="Kocsube S."/>
            <person name="Kotiranta H."/>
            <person name="LaButti K.M."/>
            <person name="Lechner B.E."/>
            <person name="Liimatainen K."/>
            <person name="Lipzen A."/>
            <person name="Lukacs Z."/>
            <person name="Mihaltcheva S."/>
            <person name="Morgado L.N."/>
            <person name="Niskanen T."/>
            <person name="Noordeloos M.E."/>
            <person name="Ohm R.A."/>
            <person name="Ortiz-Santana B."/>
            <person name="Ovrebo C."/>
            <person name="Racz N."/>
            <person name="Riley R."/>
            <person name="Savchenko A."/>
            <person name="Shiryaev A."/>
            <person name="Soop K."/>
            <person name="Spirin V."/>
            <person name="Szebenyi C."/>
            <person name="Tomsovsky M."/>
            <person name="Tulloss R.E."/>
            <person name="Uehling J."/>
            <person name="Grigoriev I.V."/>
            <person name="Vagvolgyi C."/>
            <person name="Papp T."/>
            <person name="Martin F.M."/>
            <person name="Miettinen O."/>
            <person name="Hibbett D.S."/>
            <person name="Nagy L.G."/>
        </authorList>
    </citation>
    <scope>NUCLEOTIDE SEQUENCE [LARGE SCALE GENOMIC DNA]</scope>
    <source>
        <strain evidence="2 3">CBS 121175</strain>
    </source>
</reference>
<protein>
    <submittedName>
        <fullName evidence="2">Uncharacterized protein</fullName>
    </submittedName>
</protein>
<sequence>MSDGSSDLTTHIIHYLGWRAFRCCVRPFCEWQTFLHPNSGQTKTLWAAASFALEMRGIGIRMIENTPPSSEGYLNLPAMEWGANIPSAKWGISKLNGTASGLHQVTATPPQLLFAANDLHYISTMPATRKSARQAGTCGADPIPGTVITADTAPPAAGKKTTTKRAQPAKNVPNDAILPAEAIESHANAPAPVKQGQPPTKARGGKAATKGRTAAASGPARIDESQPSPTTSNETELASQQPKQTKPAPKPKGTQPDKNGPPVKAPRKPNRPAAVIQAEKEEKQRARGERERQKVVKATLAKRFEEYDKNDHEAVTNSQATAIRNLQDTRHTHEVLEQHEDFSSQLAEISICMSDFEELGEGALLPKTAANQGVSLKEIDDKIKSLKVTNGRSSGKGKVKSNPLPLASGLNPDFQANIDPRSAKLVFHEFGGLTDEDTDAVPPFEDDSTNWPASPTKAGALVTKGKRAAPVVGIVNDSFYPQQPSDLSRPSAVFSPLPAQDHWYDCTLPLAHSFETPSAVFTVPANQAYQPTFAPPATQDHIYQPPPQQFPRMSTNPFTMQGQTMRAMTSTSRQVNIAAMSFQQPARQQFIKPILPSSRSHSQPVIIAPAQQNRLGAPRTLTAHTVRIEHLPPVTQVNNQWKKSFLPTLTHALFISDEPFKGFVLQTPKMQANTQAIFDRVYNGSSYTVQLLGDPVHLMAYNRVSTQRARIGDEALKLVESHLKTFRTLTEAYNWISWAKTFTGPLFFQHPTPTHSPHLPPGGRLRSTFVIALAQKALTFSKDAVRYQGEWDPPVGLFALIMTALERAVHILKPNGQVKQNPDGTQTKLFKFSEENWGAKVELNLRSLSMIQPDKWIDILHSCAPVQIGSGSDQGGSMNIIVDLEQRQNMFAFESPRKDF</sequence>
<dbReference type="EMBL" id="ML210529">
    <property type="protein sequence ID" value="TFK17330.1"/>
    <property type="molecule type" value="Genomic_DNA"/>
</dbReference>
<accession>A0A5C3KBF4</accession>
<feature type="region of interest" description="Disordered" evidence="1">
    <location>
        <begin position="188"/>
        <end position="294"/>
    </location>
</feature>
<feature type="compositionally biased region" description="Polar residues" evidence="1">
    <location>
        <begin position="225"/>
        <end position="239"/>
    </location>
</feature>
<evidence type="ECO:0000313" key="2">
    <source>
        <dbReference type="EMBL" id="TFK17330.1"/>
    </source>
</evidence>
<name>A0A5C3KBF4_COPMA</name>
<feature type="compositionally biased region" description="Low complexity" evidence="1">
    <location>
        <begin position="149"/>
        <end position="166"/>
    </location>
</feature>
<organism evidence="2 3">
    <name type="scientific">Coprinopsis marcescibilis</name>
    <name type="common">Agaric fungus</name>
    <name type="synonym">Psathyrella marcescibilis</name>
    <dbReference type="NCBI Taxonomy" id="230819"/>
    <lineage>
        <taxon>Eukaryota</taxon>
        <taxon>Fungi</taxon>
        <taxon>Dikarya</taxon>
        <taxon>Basidiomycota</taxon>
        <taxon>Agaricomycotina</taxon>
        <taxon>Agaricomycetes</taxon>
        <taxon>Agaricomycetidae</taxon>
        <taxon>Agaricales</taxon>
        <taxon>Agaricineae</taxon>
        <taxon>Psathyrellaceae</taxon>
        <taxon>Coprinopsis</taxon>
    </lineage>
</organism>
<feature type="compositionally biased region" description="Low complexity" evidence="1">
    <location>
        <begin position="200"/>
        <end position="216"/>
    </location>
</feature>
<keyword evidence="3" id="KW-1185">Reference proteome</keyword>
<proteinExistence type="predicted"/>
<dbReference type="OrthoDB" id="3190308at2759"/>
<feature type="compositionally biased region" description="Low complexity" evidence="1">
    <location>
        <begin position="240"/>
        <end position="256"/>
    </location>
</feature>
<gene>
    <name evidence="2" type="ORF">FA15DRAFT_661523</name>
</gene>
<evidence type="ECO:0000313" key="3">
    <source>
        <dbReference type="Proteomes" id="UP000307440"/>
    </source>
</evidence>
<feature type="compositionally biased region" description="Basic and acidic residues" evidence="1">
    <location>
        <begin position="278"/>
        <end position="294"/>
    </location>
</feature>